<keyword evidence="1" id="KW-0378">Hydrolase</keyword>
<feature type="domain" description="UFSP1/2/DUB catalytic" evidence="2">
    <location>
        <begin position="107"/>
        <end position="323"/>
    </location>
</feature>
<organism evidence="3 4">
    <name type="scientific">Trichobilharzia regenti</name>
    <name type="common">Nasal bird schistosome</name>
    <dbReference type="NCBI Taxonomy" id="157069"/>
    <lineage>
        <taxon>Eukaryota</taxon>
        <taxon>Metazoa</taxon>
        <taxon>Spiralia</taxon>
        <taxon>Lophotrochozoa</taxon>
        <taxon>Platyhelminthes</taxon>
        <taxon>Trematoda</taxon>
        <taxon>Digenea</taxon>
        <taxon>Strigeidida</taxon>
        <taxon>Schistosomatoidea</taxon>
        <taxon>Schistosomatidae</taxon>
        <taxon>Trichobilharzia</taxon>
    </lineage>
</organism>
<dbReference type="Pfam" id="PF07910">
    <property type="entry name" value="Peptidase_C78"/>
    <property type="match status" value="1"/>
</dbReference>
<evidence type="ECO:0000313" key="4">
    <source>
        <dbReference type="WBParaSite" id="TREG1_26200.1"/>
    </source>
</evidence>
<evidence type="ECO:0000256" key="1">
    <source>
        <dbReference type="ARBA" id="ARBA00022801"/>
    </source>
</evidence>
<keyword evidence="3" id="KW-1185">Reference proteome</keyword>
<reference evidence="3" key="1">
    <citation type="submission" date="2022-06" db="EMBL/GenBank/DDBJ databases">
        <authorList>
            <person name="Berger JAMES D."/>
            <person name="Berger JAMES D."/>
        </authorList>
    </citation>
    <scope>NUCLEOTIDE SEQUENCE [LARGE SCALE GENOMIC DNA]</scope>
</reference>
<dbReference type="Proteomes" id="UP000050795">
    <property type="component" value="Unassembled WGS sequence"/>
</dbReference>
<dbReference type="WBParaSite" id="TREG1_26200.1">
    <property type="protein sequence ID" value="TREG1_26200.1"/>
    <property type="gene ID" value="TREG1_26200"/>
</dbReference>
<proteinExistence type="predicted"/>
<name>A0AA85JK42_TRIRE</name>
<dbReference type="AlphaFoldDB" id="A0AA85JK42"/>
<dbReference type="InterPro" id="IPR012462">
    <property type="entry name" value="UFSP1/2_DUB_cat"/>
</dbReference>
<protein>
    <recommendedName>
        <fullName evidence="2">UFSP1/2/DUB catalytic domain-containing protein</fullName>
    </recommendedName>
</protein>
<accession>A0AA85JK42</accession>
<dbReference type="GO" id="GO:0016787">
    <property type="term" value="F:hydrolase activity"/>
    <property type="evidence" value="ECO:0007669"/>
    <property type="project" value="UniProtKB-KW"/>
</dbReference>
<sequence>MSSWTITRRDETQELDYGSMHLNETPSLYRLPSGTSSCSAQSIATRWLERSFELNNLSLIDYQRRVQELRRSVRQGIDSAATCTDGIIHALKQLIHSGWLNTRWNLISVDCDHFASEPWEKNFACCYRNAQCILSALFRIPEFRKRLFGSLSAMPSIWKLQALLESAWSLGFDPLGASQISSTLNSNRISSSSHPTDSEVGSISSDDRNLVGLVDSTACLGATDMVSLFGSIGVRSSIIECRSSSGPGGTHPYLLTHIYSYVSSGNSRAISNEPATLPMLLQHEGHSRIVIGVEVDDNEKPLALIVLDPDVPPDAMRQIIKAADYSVSSPNTDLSRLSFGPYHWMDVLGSMRVDITQLVQPQYQLLQISGLIETESDLQESSIQQSSFAVRWKIKNYQKYYRDLLS</sequence>
<evidence type="ECO:0000313" key="3">
    <source>
        <dbReference type="Proteomes" id="UP000050795"/>
    </source>
</evidence>
<dbReference type="Gene3D" id="3.90.70.130">
    <property type="match status" value="1"/>
</dbReference>
<reference evidence="4" key="2">
    <citation type="submission" date="2023-11" db="UniProtKB">
        <authorList>
            <consortium name="WormBaseParasite"/>
        </authorList>
    </citation>
    <scope>IDENTIFICATION</scope>
</reference>
<evidence type="ECO:0000259" key="2">
    <source>
        <dbReference type="Pfam" id="PF07910"/>
    </source>
</evidence>